<gene>
    <name evidence="2" type="ORF">Tci_246585</name>
</gene>
<name>A0A699GXU9_TANCI</name>
<dbReference type="EMBL" id="BKCJ010071995">
    <property type="protein sequence ID" value="GEW74609.1"/>
    <property type="molecule type" value="Genomic_DNA"/>
</dbReference>
<accession>A0A699GXU9</accession>
<protein>
    <submittedName>
        <fullName evidence="2">RNA-directed DNA polymerase, eukaryota</fullName>
    </submittedName>
</protein>
<keyword evidence="2" id="KW-0548">Nucleotidyltransferase</keyword>
<feature type="domain" description="Reverse transcriptase zinc-binding" evidence="1">
    <location>
        <begin position="215"/>
        <end position="294"/>
    </location>
</feature>
<evidence type="ECO:0000259" key="1">
    <source>
        <dbReference type="Pfam" id="PF13966"/>
    </source>
</evidence>
<organism evidence="2">
    <name type="scientific">Tanacetum cinerariifolium</name>
    <name type="common">Dalmatian daisy</name>
    <name type="synonym">Chrysanthemum cinerariifolium</name>
    <dbReference type="NCBI Taxonomy" id="118510"/>
    <lineage>
        <taxon>Eukaryota</taxon>
        <taxon>Viridiplantae</taxon>
        <taxon>Streptophyta</taxon>
        <taxon>Embryophyta</taxon>
        <taxon>Tracheophyta</taxon>
        <taxon>Spermatophyta</taxon>
        <taxon>Magnoliopsida</taxon>
        <taxon>eudicotyledons</taxon>
        <taxon>Gunneridae</taxon>
        <taxon>Pentapetalae</taxon>
        <taxon>asterids</taxon>
        <taxon>campanulids</taxon>
        <taxon>Asterales</taxon>
        <taxon>Asteraceae</taxon>
        <taxon>Asteroideae</taxon>
        <taxon>Anthemideae</taxon>
        <taxon>Anthemidinae</taxon>
        <taxon>Tanacetum</taxon>
    </lineage>
</organism>
<proteinExistence type="predicted"/>
<dbReference type="PANTHER" id="PTHR36617:SF16">
    <property type="entry name" value="OS04G0516500 PROTEIN"/>
    <property type="match status" value="1"/>
</dbReference>
<keyword evidence="2" id="KW-0695">RNA-directed DNA polymerase</keyword>
<dbReference type="GO" id="GO:0003964">
    <property type="term" value="F:RNA-directed DNA polymerase activity"/>
    <property type="evidence" value="ECO:0007669"/>
    <property type="project" value="UniProtKB-KW"/>
</dbReference>
<reference evidence="2" key="1">
    <citation type="journal article" date="2019" name="Sci. Rep.">
        <title>Draft genome of Tanacetum cinerariifolium, the natural source of mosquito coil.</title>
        <authorList>
            <person name="Yamashiro T."/>
            <person name="Shiraishi A."/>
            <person name="Satake H."/>
            <person name="Nakayama K."/>
        </authorList>
    </citation>
    <scope>NUCLEOTIDE SEQUENCE</scope>
</reference>
<dbReference type="AlphaFoldDB" id="A0A699GXU9"/>
<evidence type="ECO:0000313" key="2">
    <source>
        <dbReference type="EMBL" id="GEW74609.1"/>
    </source>
</evidence>
<dbReference type="PANTHER" id="PTHR36617">
    <property type="entry name" value="PROTEIN, PUTATIVE-RELATED"/>
    <property type="match status" value="1"/>
</dbReference>
<comment type="caution">
    <text evidence="2">The sequence shown here is derived from an EMBL/GenBank/DDBJ whole genome shotgun (WGS) entry which is preliminary data.</text>
</comment>
<dbReference type="Pfam" id="PF13966">
    <property type="entry name" value="zf-RVT"/>
    <property type="match status" value="1"/>
</dbReference>
<dbReference type="InterPro" id="IPR026960">
    <property type="entry name" value="RVT-Znf"/>
</dbReference>
<sequence length="320" mass="35940">MRSSSTSTTPIVEKIDNIERRIIDGKVTLVDDEGKSLEKIDSSGDHDSEDEVESVDNEMSSFLSSKKSGLWYYVIQAIYGSKGFLDNTFRSSSYGSAWIGILKAVANLKFKGVDLLGYCKIVLGNGQSTQFWHDIWLDNMALKVKFPRLYQLENHKDATVANKLHCPGLTSTFRRTPRSDIEGQQFSKLTHLISLVSLSPSSDRWSWTLNGTGDFSMKSVREWIDSQVLPSSSPSSSWSKFIPIKVNVFLWRMFLDRLPTRPNLVNRGLIIPCIICPICGAAAESRNHLFFGCSKPQVKKPPKINPGSLLLFFMVAYVEV</sequence>
<keyword evidence="2" id="KW-0808">Transferase</keyword>